<feature type="transmembrane region" description="Helical" evidence="5">
    <location>
        <begin position="1258"/>
        <end position="1281"/>
    </location>
</feature>
<proteinExistence type="predicted"/>
<feature type="domain" description="Ion transport" evidence="6">
    <location>
        <begin position="393"/>
        <end position="621"/>
    </location>
</feature>
<feature type="transmembrane region" description="Helical" evidence="5">
    <location>
        <begin position="45"/>
        <end position="65"/>
    </location>
</feature>
<feature type="transmembrane region" description="Helical" evidence="5">
    <location>
        <begin position="306"/>
        <end position="333"/>
    </location>
</feature>
<feature type="transmembrane region" description="Helical" evidence="5">
    <location>
        <begin position="1139"/>
        <end position="1165"/>
    </location>
</feature>
<organism evidence="7 8">
    <name type="scientific">Holothuria leucospilota</name>
    <name type="common">Black long sea cucumber</name>
    <name type="synonym">Mertensiothuria leucospilota</name>
    <dbReference type="NCBI Taxonomy" id="206669"/>
    <lineage>
        <taxon>Eukaryota</taxon>
        <taxon>Metazoa</taxon>
        <taxon>Echinodermata</taxon>
        <taxon>Eleutherozoa</taxon>
        <taxon>Echinozoa</taxon>
        <taxon>Holothuroidea</taxon>
        <taxon>Aspidochirotacea</taxon>
        <taxon>Aspidochirotida</taxon>
        <taxon>Holothuriidae</taxon>
        <taxon>Holothuria</taxon>
    </lineage>
</organism>
<evidence type="ECO:0000256" key="3">
    <source>
        <dbReference type="ARBA" id="ARBA00022989"/>
    </source>
</evidence>
<gene>
    <name evidence="7" type="ORF">HOLleu_27058</name>
</gene>
<evidence type="ECO:0000313" key="8">
    <source>
        <dbReference type="Proteomes" id="UP001152320"/>
    </source>
</evidence>
<accession>A0A9Q1H215</accession>
<dbReference type="GO" id="GO:0032230">
    <property type="term" value="P:positive regulation of synaptic transmission, GABAergic"/>
    <property type="evidence" value="ECO:0007669"/>
    <property type="project" value="TreeGrafter"/>
</dbReference>
<dbReference type="InterPro" id="IPR027359">
    <property type="entry name" value="Volt_channel_dom_sf"/>
</dbReference>
<feature type="transmembrane region" description="Helical" evidence="5">
    <location>
        <begin position="928"/>
        <end position="948"/>
    </location>
</feature>
<feature type="transmembrane region" description="Helical" evidence="5">
    <location>
        <begin position="433"/>
        <end position="455"/>
    </location>
</feature>
<dbReference type="EMBL" id="JAIZAY010000013">
    <property type="protein sequence ID" value="KAJ8030599.1"/>
    <property type="molecule type" value="Genomic_DNA"/>
</dbReference>
<dbReference type="Gene3D" id="1.10.287.70">
    <property type="match status" value="4"/>
</dbReference>
<feature type="transmembrane region" description="Helical" evidence="5">
    <location>
        <begin position="884"/>
        <end position="907"/>
    </location>
</feature>
<dbReference type="FunFam" id="1.10.287.70:FF:000061">
    <property type="entry name" value="Sodium leak channel non-selective protein"/>
    <property type="match status" value="1"/>
</dbReference>
<evidence type="ECO:0000256" key="2">
    <source>
        <dbReference type="ARBA" id="ARBA00022692"/>
    </source>
</evidence>
<keyword evidence="3 5" id="KW-1133">Transmembrane helix</keyword>
<evidence type="ECO:0000256" key="5">
    <source>
        <dbReference type="SAM" id="Phobius"/>
    </source>
</evidence>
<feature type="transmembrane region" description="Helical" evidence="5">
    <location>
        <begin position="1316"/>
        <end position="1333"/>
    </location>
</feature>
<evidence type="ECO:0000256" key="4">
    <source>
        <dbReference type="ARBA" id="ARBA00023136"/>
    </source>
</evidence>
<evidence type="ECO:0000313" key="7">
    <source>
        <dbReference type="EMBL" id="KAJ8030599.1"/>
    </source>
</evidence>
<name>A0A9Q1H215_HOLLE</name>
<keyword evidence="8" id="KW-1185">Reference proteome</keyword>
<feature type="transmembrane region" description="Helical" evidence="5">
    <location>
        <begin position="1220"/>
        <end position="1238"/>
    </location>
</feature>
<feature type="transmembrane region" description="Helical" evidence="5">
    <location>
        <begin position="521"/>
        <end position="543"/>
    </location>
</feature>
<evidence type="ECO:0000256" key="1">
    <source>
        <dbReference type="ARBA" id="ARBA00004141"/>
    </source>
</evidence>
<dbReference type="Pfam" id="PF00520">
    <property type="entry name" value="Ion_trans"/>
    <property type="match status" value="4"/>
</dbReference>
<feature type="transmembrane region" description="Helical" evidence="5">
    <location>
        <begin position="1019"/>
        <end position="1039"/>
    </location>
</feature>
<feature type="transmembrane region" description="Helical" evidence="5">
    <location>
        <begin position="1439"/>
        <end position="1458"/>
    </location>
</feature>
<dbReference type="InterPro" id="IPR005821">
    <property type="entry name" value="Ion_trans_dom"/>
</dbReference>
<feature type="domain" description="Ion transport" evidence="6">
    <location>
        <begin position="1214"/>
        <end position="1457"/>
    </location>
</feature>
<feature type="transmembrane region" description="Helical" evidence="5">
    <location>
        <begin position="147"/>
        <end position="169"/>
    </location>
</feature>
<evidence type="ECO:0000259" key="6">
    <source>
        <dbReference type="Pfam" id="PF00520"/>
    </source>
</evidence>
<dbReference type="InterPro" id="IPR028823">
    <property type="entry name" value="NALCN"/>
</dbReference>
<feature type="transmembrane region" description="Helical" evidence="5">
    <location>
        <begin position="586"/>
        <end position="614"/>
    </location>
</feature>
<feature type="domain" description="Ion transport" evidence="6">
    <location>
        <begin position="50"/>
        <end position="337"/>
    </location>
</feature>
<feature type="transmembrane region" description="Helical" evidence="5">
    <location>
        <begin position="1354"/>
        <end position="1376"/>
    </location>
</feature>
<reference evidence="7" key="1">
    <citation type="submission" date="2021-10" db="EMBL/GenBank/DDBJ databases">
        <title>Tropical sea cucumber genome reveals ecological adaptation and Cuvierian tubules defense mechanism.</title>
        <authorList>
            <person name="Chen T."/>
        </authorList>
    </citation>
    <scope>NUCLEOTIDE SEQUENCE</scope>
    <source>
        <strain evidence="7">Nanhai2018</strain>
        <tissue evidence="7">Muscle</tissue>
    </source>
</reference>
<feature type="transmembrane region" description="Helical" evidence="5">
    <location>
        <begin position="77"/>
        <end position="98"/>
    </location>
</feature>
<dbReference type="PANTHER" id="PTHR46141">
    <property type="entry name" value="SODIUM LEAK CHANNEL NON-SELECTIVE PROTEIN"/>
    <property type="match status" value="1"/>
</dbReference>
<feature type="transmembrane region" description="Helical" evidence="5">
    <location>
        <begin position="189"/>
        <end position="211"/>
    </location>
</feature>
<comment type="caution">
    <text evidence="7">The sequence shown here is derived from an EMBL/GenBank/DDBJ whole genome shotgun (WGS) entry which is preliminary data.</text>
</comment>
<keyword evidence="4 5" id="KW-0472">Membrane</keyword>
<dbReference type="Proteomes" id="UP001152320">
    <property type="component" value="Chromosome 13"/>
</dbReference>
<feature type="transmembrane region" description="Helical" evidence="5">
    <location>
        <begin position="954"/>
        <end position="976"/>
    </location>
</feature>
<feature type="transmembrane region" description="Helical" evidence="5">
    <location>
        <begin position="119"/>
        <end position="141"/>
    </location>
</feature>
<feature type="domain" description="Ion transport" evidence="6">
    <location>
        <begin position="890"/>
        <end position="1166"/>
    </location>
</feature>
<sequence>MGLRKRKQSASRLPEDIPLADYGADENITDNVKIQWVNQPWVRTVLRGAAIISFISVCLNTPKTFKTKIGELGDLEFLRYVTLVVDSIVTLLLALEMVAKMHMRGIFKGDNAYWKDHWCIFDGIMVIFHIISLIIHVIQIADPDKEYTPWAILRCPRPLIMIRAFRIYLKFQLPKARVKSIFKRSGQQVWSVTIFFTFFMVLYGMLGVQWFGELNSHCILSGQNKTKFGEEVVQYLAIPDTYCNDNESCPDKMKCSELELPEAIAGYNSFSDIGVSIFTVYESASLEGWVFIMYKVIDSFPSWSGYFFFITMIFFLAWLVKNVFIAVIIETFAEIRVQFRQMYQAKATASGFMNSKVLQDEGTCTPWKLMPIGEGKRPRGLAPPCFQAVLSSRGFHVVILLLVVLDAILMSTYNMFFEFKSPAWVTYDTFLDWAQVTFTLLFDLEVLFKVWCLGFQGFIKRSLHKFDLVLAIGNTIRVIFYKELKASQLCYFQVLRTFRLIKLFPTLEDFARRIFGHIVKLGTLVLFTLSSLILISVISLQLFCCIEGLRQFETFPHAFMSMFQILTQKGWAIVMYQCMLQGPSQLAFPIAAYFITYHLFATVIVLSLFVAVILDNLELNEDHKTLKQLQASQEKADKKRIPLRLRIFENFPDKPQMVTLKRVPSEFSLPKIRDSFIRQFVETGNDMERLLKRSINREVLQALPSPLSPSNYLSPGSPLKLLRKRVAPVKSHGHDQIQKKTGVHSIVRESAHQRVLSLGFGAVGYRGRMLSEYGSRDRRALRSSVRGHKPLEQIKENGEVTNRNVSLNIKVIQERRQQAAQKRTAKEEELRENHPYFDKPLFAVGRESRIRKICTAIIYARYNTTSTDAAGMVIKQRYQEIRDFLGMVTYLTWCSILMTVLSCFWMMKETPHKRMTDPTETSLVVMEIIFVAFMSIEMILKVLADGMFFTPKALIHDVGGILDVFIYITSLVFLCWRPKKIPQGSLAHYFMVLRCCRPLRIFTLVPHLRKLGIELLGGFWDIFLVSILLLSLTFMFASYGVQAFAGELLKCNDPSITNLADCKGEFEQTVSVVRFLFKPENESVLPKILVPRVIANPRNFNFDNLWNALLALFEVLSLEGWLEVRDIIIEETSSGLNAIYIHVFVFCGCMIGLTLFVGVVIANYFENKGTSLLTIDQRRWQDLKGRLALAQPLHLPPRPDYSRVRARLYDITQHKYFKRLIAFLVLINFFMLSFKWATVPEERMEGKIEPRTKATSGLVWISVFLTFLFVVEVILKCISLSPLGYWHSRRNRYDLFVTILGVIWIGLLLTRPDYHLSYIVGVFVTFFRFFSITGKHPTLKMLMMTIGVSMMKSLFIIFGLYLLIIFYAFTGVVLFGNVKYGEMLGRHANFQTATNAQAALFRIVTGEDWNKIMHDCMISHPLCSTRFEGNFWQTDCGNATASLIYFGSFYVVIAYIVTKWNAV</sequence>
<dbReference type="PANTHER" id="PTHR46141:SF1">
    <property type="entry name" value="SODIUM LEAK CHANNEL NALCN"/>
    <property type="match status" value="1"/>
</dbReference>
<dbReference type="SUPFAM" id="SSF81324">
    <property type="entry name" value="Voltage-gated potassium channels"/>
    <property type="match status" value="4"/>
</dbReference>
<comment type="subcellular location">
    <subcellularLocation>
        <location evidence="1">Membrane</location>
        <topology evidence="1">Multi-pass membrane protein</topology>
    </subcellularLocation>
</comment>
<feature type="transmembrane region" description="Helical" evidence="5">
    <location>
        <begin position="555"/>
        <end position="574"/>
    </location>
</feature>
<feature type="transmembrane region" description="Helical" evidence="5">
    <location>
        <begin position="394"/>
        <end position="413"/>
    </location>
</feature>
<dbReference type="Gene3D" id="1.20.120.350">
    <property type="entry name" value="Voltage-gated potassium channels. Chain C"/>
    <property type="match status" value="4"/>
</dbReference>
<feature type="transmembrane region" description="Helical" evidence="5">
    <location>
        <begin position="1293"/>
        <end position="1310"/>
    </location>
</feature>
<dbReference type="GO" id="GO:0032224">
    <property type="term" value="P:positive regulation of synaptic transmission, cholinergic"/>
    <property type="evidence" value="ECO:0007669"/>
    <property type="project" value="TreeGrafter"/>
</dbReference>
<dbReference type="GO" id="GO:0005261">
    <property type="term" value="F:monoatomic cation channel activity"/>
    <property type="evidence" value="ECO:0007669"/>
    <property type="project" value="InterPro"/>
</dbReference>
<protein>
    <submittedName>
        <fullName evidence="7">Sodium leak channel non-selective protein</fullName>
    </submittedName>
</protein>
<dbReference type="GO" id="GO:0005886">
    <property type="term" value="C:plasma membrane"/>
    <property type="evidence" value="ECO:0007669"/>
    <property type="project" value="TreeGrafter"/>
</dbReference>
<dbReference type="OrthoDB" id="10069766at2759"/>
<keyword evidence="2 5" id="KW-0812">Transmembrane</keyword>